<keyword evidence="2" id="KW-0808">Transferase</keyword>
<dbReference type="PANTHER" id="PTHR43685:SF10">
    <property type="entry name" value="LACTO-N-NEOTETRAOSE BIOSYNTHESIS GLYCOSYL TRANSFERASE LGTA"/>
    <property type="match status" value="1"/>
</dbReference>
<dbReference type="InterPro" id="IPR050834">
    <property type="entry name" value="Glycosyltransf_2"/>
</dbReference>
<feature type="domain" description="Glycosyltransferase 2-like" evidence="1">
    <location>
        <begin position="11"/>
        <end position="165"/>
    </location>
</feature>
<evidence type="ECO:0000259" key="1">
    <source>
        <dbReference type="Pfam" id="PF00535"/>
    </source>
</evidence>
<dbReference type="AlphaFoldDB" id="A0A6N4R883"/>
<dbReference type="PANTHER" id="PTHR43685">
    <property type="entry name" value="GLYCOSYLTRANSFERASE"/>
    <property type="match status" value="1"/>
</dbReference>
<evidence type="ECO:0000313" key="3">
    <source>
        <dbReference type="Proteomes" id="UP000320948"/>
    </source>
</evidence>
<dbReference type="EMBL" id="VAFM01000001">
    <property type="protein sequence ID" value="TKW61411.1"/>
    <property type="molecule type" value="Genomic_DNA"/>
</dbReference>
<evidence type="ECO:0000313" key="2">
    <source>
        <dbReference type="EMBL" id="TKW61411.1"/>
    </source>
</evidence>
<protein>
    <submittedName>
        <fullName evidence="2">Glycosyltransferase</fullName>
    </submittedName>
</protein>
<organism evidence="2 3">
    <name type="scientific">Blastochloris viridis</name>
    <name type="common">Rhodopseudomonas viridis</name>
    <dbReference type="NCBI Taxonomy" id="1079"/>
    <lineage>
        <taxon>Bacteria</taxon>
        <taxon>Pseudomonadati</taxon>
        <taxon>Pseudomonadota</taxon>
        <taxon>Alphaproteobacteria</taxon>
        <taxon>Hyphomicrobiales</taxon>
        <taxon>Blastochloridaceae</taxon>
        <taxon>Blastochloris</taxon>
    </lineage>
</organism>
<dbReference type="Proteomes" id="UP000320948">
    <property type="component" value="Unassembled WGS sequence"/>
</dbReference>
<comment type="caution">
    <text evidence="2">The sequence shown here is derived from an EMBL/GenBank/DDBJ whole genome shotgun (WGS) entry which is preliminary data.</text>
</comment>
<reference evidence="2 3" key="1">
    <citation type="journal article" date="2017" name="Nat. Commun.">
        <title>In situ click chemistry generation of cyclooxygenase-2 inhibitors.</title>
        <authorList>
            <person name="Bhardwaj A."/>
            <person name="Kaur J."/>
            <person name="Wuest M."/>
            <person name="Wuest F."/>
        </authorList>
    </citation>
    <scope>NUCLEOTIDE SEQUENCE [LARGE SCALE GENOMIC DNA]</scope>
    <source>
        <strain evidence="2">S2_018_000_R2_106</strain>
    </source>
</reference>
<dbReference type="GO" id="GO:0016740">
    <property type="term" value="F:transferase activity"/>
    <property type="evidence" value="ECO:0007669"/>
    <property type="project" value="UniProtKB-KW"/>
</dbReference>
<dbReference type="Gene3D" id="3.90.550.10">
    <property type="entry name" value="Spore Coat Polysaccharide Biosynthesis Protein SpsA, Chain A"/>
    <property type="match status" value="1"/>
</dbReference>
<name>A0A6N4R883_BLAVI</name>
<sequence>MTISKPTDLAVLLCSYNANKTLPEAVASILASEYPLDLYVIDDGSLEPVETILSPTENLYVIRAGDSPKGLIGALNFGLEYIIRQKKYKFIGRMDADDISYPDRFTKQVTFLKSNQDVGMVGAWAVAIDEKSKEALYPINYPCDWYGISKALKYNNCFIHPLLCFRSEMFERYGLYSEEYQAAEDYEIIRRFAKYAKLANLSEYLIDYRISSGGISLSKRRQQLNTRLKVQKEFFEPLSIHSWLGILKTLILYSVPMSALQRLKKCLNKYDKK</sequence>
<dbReference type="SUPFAM" id="SSF53448">
    <property type="entry name" value="Nucleotide-diphospho-sugar transferases"/>
    <property type="match status" value="1"/>
</dbReference>
<gene>
    <name evidence="2" type="ORF">DI628_01965</name>
</gene>
<dbReference type="InterPro" id="IPR029044">
    <property type="entry name" value="Nucleotide-diphossugar_trans"/>
</dbReference>
<proteinExistence type="predicted"/>
<dbReference type="InterPro" id="IPR001173">
    <property type="entry name" value="Glyco_trans_2-like"/>
</dbReference>
<accession>A0A6N4R883</accession>
<dbReference type="Pfam" id="PF00535">
    <property type="entry name" value="Glycos_transf_2"/>
    <property type="match status" value="1"/>
</dbReference>